<comment type="caution">
    <text evidence="1">The sequence shown here is derived from an EMBL/GenBank/DDBJ whole genome shotgun (WGS) entry which is preliminary data.</text>
</comment>
<accession>A0A9D2A5L4</accession>
<dbReference type="Proteomes" id="UP000824023">
    <property type="component" value="Unassembled WGS sequence"/>
</dbReference>
<sequence length="109" mass="12730">MIDIDAPYFPFPKDSKFTKLLQMGRLSNYTSEELDQYYYALKVYRDNRNVYEYMMESEERGLERGMKKGMEKGIEKGKIETARNLKQLGVSIDVIVQATGLSEEEVQQL</sequence>
<reference evidence="1" key="1">
    <citation type="journal article" date="2021" name="PeerJ">
        <title>Extensive microbial diversity within the chicken gut microbiome revealed by metagenomics and culture.</title>
        <authorList>
            <person name="Gilroy R."/>
            <person name="Ravi A."/>
            <person name="Getino M."/>
            <person name="Pursley I."/>
            <person name="Horton D.L."/>
            <person name="Alikhan N.F."/>
            <person name="Baker D."/>
            <person name="Gharbi K."/>
            <person name="Hall N."/>
            <person name="Watson M."/>
            <person name="Adriaenssens E.M."/>
            <person name="Foster-Nyarko E."/>
            <person name="Jarju S."/>
            <person name="Secka A."/>
            <person name="Antonio M."/>
            <person name="Oren A."/>
            <person name="Chaudhuri R.R."/>
            <person name="La Ragione R."/>
            <person name="Hildebrand F."/>
            <person name="Pallen M.J."/>
        </authorList>
    </citation>
    <scope>NUCLEOTIDE SEQUENCE</scope>
    <source>
        <strain evidence="1">ChiHjej12B11-24981</strain>
    </source>
</reference>
<dbReference type="EMBL" id="DXCK01000081">
    <property type="protein sequence ID" value="HIZ01739.1"/>
    <property type="molecule type" value="Genomic_DNA"/>
</dbReference>
<name>A0A9D2A5L4_9BACE</name>
<proteinExistence type="predicted"/>
<reference evidence="1" key="2">
    <citation type="submission" date="2021-04" db="EMBL/GenBank/DDBJ databases">
        <authorList>
            <person name="Gilroy R."/>
        </authorList>
    </citation>
    <scope>NUCLEOTIDE SEQUENCE</scope>
    <source>
        <strain evidence="1">ChiHjej12B11-24981</strain>
    </source>
</reference>
<evidence type="ECO:0000313" key="2">
    <source>
        <dbReference type="Proteomes" id="UP000824023"/>
    </source>
</evidence>
<evidence type="ECO:0000313" key="1">
    <source>
        <dbReference type="EMBL" id="HIZ01739.1"/>
    </source>
</evidence>
<gene>
    <name evidence="1" type="ORF">H9819_05715</name>
</gene>
<organism evidence="1 2">
    <name type="scientific">Candidatus Bacteroides merdipullorum</name>
    <dbReference type="NCBI Taxonomy" id="2838474"/>
    <lineage>
        <taxon>Bacteria</taxon>
        <taxon>Pseudomonadati</taxon>
        <taxon>Bacteroidota</taxon>
        <taxon>Bacteroidia</taxon>
        <taxon>Bacteroidales</taxon>
        <taxon>Bacteroidaceae</taxon>
        <taxon>Bacteroides</taxon>
    </lineage>
</organism>
<dbReference type="NCBIfam" id="TIGR01784">
    <property type="entry name" value="T_den_put_tspse"/>
    <property type="match status" value="1"/>
</dbReference>
<dbReference type="AlphaFoldDB" id="A0A9D2A5L4"/>
<protein>
    <submittedName>
        <fullName evidence="1">Rpn family recombination-promoting nuclease/putative transposase</fullName>
    </submittedName>
</protein>
<dbReference type="InterPro" id="IPR010106">
    <property type="entry name" value="RpnA"/>
</dbReference>